<dbReference type="EnsemblMetazoa" id="AATE004808-RA">
    <property type="protein sequence ID" value="AATE004808-PA.1"/>
    <property type="gene ID" value="AATE004808"/>
</dbReference>
<sequence>MTSAFYRNCRQAVSPSRVRMAPASPRCSRAATRVAPLHASSLQMEQDSILTPRCSFALPYAIWQGSVLPPSSWHPRKVIVSPFSAEGPKSERKLSRKGSLW</sequence>
<dbReference type="AlphaFoldDB" id="A0A182IST8"/>
<organism evidence="1">
    <name type="scientific">Anopheles atroparvus</name>
    <name type="common">European mosquito</name>
    <dbReference type="NCBI Taxonomy" id="41427"/>
    <lineage>
        <taxon>Eukaryota</taxon>
        <taxon>Metazoa</taxon>
        <taxon>Ecdysozoa</taxon>
        <taxon>Arthropoda</taxon>
        <taxon>Hexapoda</taxon>
        <taxon>Insecta</taxon>
        <taxon>Pterygota</taxon>
        <taxon>Neoptera</taxon>
        <taxon>Endopterygota</taxon>
        <taxon>Diptera</taxon>
        <taxon>Nematocera</taxon>
        <taxon>Culicoidea</taxon>
        <taxon>Culicidae</taxon>
        <taxon>Anophelinae</taxon>
        <taxon>Anopheles</taxon>
    </lineage>
</organism>
<reference evidence="1" key="1">
    <citation type="submission" date="2022-08" db="UniProtKB">
        <authorList>
            <consortium name="EnsemblMetazoa"/>
        </authorList>
    </citation>
    <scope>IDENTIFICATION</scope>
    <source>
        <strain evidence="1">EBRO</strain>
    </source>
</reference>
<protein>
    <submittedName>
        <fullName evidence="1">Uncharacterized protein</fullName>
    </submittedName>
</protein>
<name>A0A182IST8_ANOAO</name>
<proteinExistence type="predicted"/>
<dbReference type="VEuPathDB" id="VectorBase:AATE004808"/>
<accession>A0A182IST8</accession>
<evidence type="ECO:0000313" key="1">
    <source>
        <dbReference type="EnsemblMetazoa" id="AATE004808-PA.1"/>
    </source>
</evidence>